<dbReference type="EMBL" id="JATAAI010000062">
    <property type="protein sequence ID" value="KAK1732623.1"/>
    <property type="molecule type" value="Genomic_DNA"/>
</dbReference>
<organism evidence="2 3">
    <name type="scientific">Skeletonema marinoi</name>
    <dbReference type="NCBI Taxonomy" id="267567"/>
    <lineage>
        <taxon>Eukaryota</taxon>
        <taxon>Sar</taxon>
        <taxon>Stramenopiles</taxon>
        <taxon>Ochrophyta</taxon>
        <taxon>Bacillariophyta</taxon>
        <taxon>Coscinodiscophyceae</taxon>
        <taxon>Thalassiosirophycidae</taxon>
        <taxon>Thalassiosirales</taxon>
        <taxon>Skeletonemataceae</taxon>
        <taxon>Skeletonema</taxon>
        <taxon>Skeletonema marinoi-dohrnii complex</taxon>
    </lineage>
</organism>
<gene>
    <name evidence="2" type="ORF">QTG54_016684</name>
</gene>
<feature type="compositionally biased region" description="Low complexity" evidence="1">
    <location>
        <begin position="26"/>
        <end position="40"/>
    </location>
</feature>
<keyword evidence="3" id="KW-1185">Reference proteome</keyword>
<sequence length="251" mass="28523">MFLSLRSQPDSADVADDDDYNNSNKGSGSSSSRGGSTRSSISPYITCKGYRPIVHNFPLPNGEMVPIGDELLTVGLPNKNILWEHADLDTAPALRNDDTNERWWTNAITLKKGEATFRKYFDAPEINGPEGSLSIVRAHDGFLGKASGVCESFDPRGHRGEACFYNYVTRWRDQKPFSGMHFFDWLDYGTGRSLFERNKKKNFPSHHPDEGCVKKKFNSRMVHFFNDTERQEHEIYLSPSEDGQKVIARYK</sequence>
<feature type="region of interest" description="Disordered" evidence="1">
    <location>
        <begin position="1"/>
        <end position="40"/>
    </location>
</feature>
<evidence type="ECO:0000313" key="3">
    <source>
        <dbReference type="Proteomes" id="UP001224775"/>
    </source>
</evidence>
<accession>A0AAD8XS52</accession>
<protein>
    <submittedName>
        <fullName evidence="2">Uncharacterized protein</fullName>
    </submittedName>
</protein>
<dbReference type="Proteomes" id="UP001224775">
    <property type="component" value="Unassembled WGS sequence"/>
</dbReference>
<proteinExistence type="predicted"/>
<reference evidence="2" key="1">
    <citation type="submission" date="2023-06" db="EMBL/GenBank/DDBJ databases">
        <title>Survivors Of The Sea: Transcriptome response of Skeletonema marinoi to long-term dormancy.</title>
        <authorList>
            <person name="Pinder M.I.M."/>
            <person name="Kourtchenko O."/>
            <person name="Robertson E.K."/>
            <person name="Larsson T."/>
            <person name="Maumus F."/>
            <person name="Osuna-Cruz C.M."/>
            <person name="Vancaester E."/>
            <person name="Stenow R."/>
            <person name="Vandepoele K."/>
            <person name="Ploug H."/>
            <person name="Bruchert V."/>
            <person name="Godhe A."/>
            <person name="Topel M."/>
        </authorList>
    </citation>
    <scope>NUCLEOTIDE SEQUENCE</scope>
    <source>
        <strain evidence="2">R05AC</strain>
    </source>
</reference>
<evidence type="ECO:0000256" key="1">
    <source>
        <dbReference type="SAM" id="MobiDB-lite"/>
    </source>
</evidence>
<evidence type="ECO:0000313" key="2">
    <source>
        <dbReference type="EMBL" id="KAK1732623.1"/>
    </source>
</evidence>
<name>A0AAD8XS52_9STRA</name>
<dbReference type="AlphaFoldDB" id="A0AAD8XS52"/>
<comment type="caution">
    <text evidence="2">The sequence shown here is derived from an EMBL/GenBank/DDBJ whole genome shotgun (WGS) entry which is preliminary data.</text>
</comment>
<feature type="non-terminal residue" evidence="2">
    <location>
        <position position="251"/>
    </location>
</feature>